<gene>
    <name evidence="5" type="ORF">PRLR5076_05080</name>
</gene>
<dbReference type="Pfam" id="PF01613">
    <property type="entry name" value="Flavin_Reduct"/>
    <property type="match status" value="1"/>
</dbReference>
<evidence type="ECO:0000256" key="1">
    <source>
        <dbReference type="ARBA" id="ARBA00001917"/>
    </source>
</evidence>
<comment type="cofactor">
    <cofactor evidence="1">
        <name>FMN</name>
        <dbReference type="ChEBI" id="CHEBI:58210"/>
    </cofactor>
</comment>
<protein>
    <recommendedName>
        <fullName evidence="4">Flavin reductase like domain-containing protein</fullName>
    </recommendedName>
</protein>
<organism evidence="5 6">
    <name type="scientific">Prevotella lacticifex</name>
    <dbReference type="NCBI Taxonomy" id="2854755"/>
    <lineage>
        <taxon>Bacteria</taxon>
        <taxon>Pseudomonadati</taxon>
        <taxon>Bacteroidota</taxon>
        <taxon>Bacteroidia</taxon>
        <taxon>Bacteroidales</taxon>
        <taxon>Prevotellaceae</taxon>
        <taxon>Prevotella</taxon>
    </lineage>
</organism>
<dbReference type="EMBL" id="BPUB01000001">
    <property type="protein sequence ID" value="GJG57657.1"/>
    <property type="molecule type" value="Genomic_DNA"/>
</dbReference>
<evidence type="ECO:0000259" key="4">
    <source>
        <dbReference type="SMART" id="SM00903"/>
    </source>
</evidence>
<evidence type="ECO:0000313" key="5">
    <source>
        <dbReference type="EMBL" id="GJG57657.1"/>
    </source>
</evidence>
<dbReference type="InterPro" id="IPR052174">
    <property type="entry name" value="Flavoredoxin"/>
</dbReference>
<dbReference type="InterPro" id="IPR012349">
    <property type="entry name" value="Split_barrel_FMN-bd"/>
</dbReference>
<evidence type="ECO:0000256" key="3">
    <source>
        <dbReference type="ARBA" id="ARBA00038054"/>
    </source>
</evidence>
<dbReference type="GO" id="GO:0010181">
    <property type="term" value="F:FMN binding"/>
    <property type="evidence" value="ECO:0007669"/>
    <property type="project" value="InterPro"/>
</dbReference>
<dbReference type="Gene3D" id="2.30.110.10">
    <property type="entry name" value="Electron Transport, Fmn-binding Protein, Chain A"/>
    <property type="match status" value="1"/>
</dbReference>
<comment type="caution">
    <text evidence="5">The sequence shown here is derived from an EMBL/GenBank/DDBJ whole genome shotgun (WGS) entry which is preliminary data.</text>
</comment>
<dbReference type="PANTHER" id="PTHR43567">
    <property type="entry name" value="FLAVOREDOXIN-RELATED-RELATED"/>
    <property type="match status" value="1"/>
</dbReference>
<sequence length="218" mass="24186">MEKKNIGAKLALYSTPAVVVRTVDDNGKANFLLVAHVGIVSHNKLLASMHNAHFGNHIIKETGKLSLNIITPDFLAQADYTGTVSGAQVDKSHVFDYYLGENGTPVIEASPLTMECEVVDRYDIDGFENFICSVKNTYVAEDRLDEKDKPDIRVCVLYSWRCLLISILPPARCSVTVSSSARHGTRSRKRKQTLRDNTHCSGLASVRKSYGQRKAKKD</sequence>
<proteinExistence type="inferred from homology"/>
<comment type="similarity">
    <text evidence="3">Belongs to the flavoredoxin family.</text>
</comment>
<dbReference type="Proteomes" id="UP000825483">
    <property type="component" value="Unassembled WGS sequence"/>
</dbReference>
<keyword evidence="6" id="KW-1185">Reference proteome</keyword>
<name>A0A9R1C7W3_9BACT</name>
<dbReference type="PANTHER" id="PTHR43567:SF1">
    <property type="entry name" value="FLAVOREDOXIN"/>
    <property type="match status" value="1"/>
</dbReference>
<dbReference type="GeneID" id="72468562"/>
<feature type="domain" description="Flavin reductase like" evidence="4">
    <location>
        <begin position="10"/>
        <end position="160"/>
    </location>
</feature>
<evidence type="ECO:0000256" key="2">
    <source>
        <dbReference type="ARBA" id="ARBA00022630"/>
    </source>
</evidence>
<dbReference type="AlphaFoldDB" id="A0A9R1C7W3"/>
<dbReference type="GO" id="GO:0016646">
    <property type="term" value="F:oxidoreductase activity, acting on the CH-NH group of donors, NAD or NADP as acceptor"/>
    <property type="evidence" value="ECO:0007669"/>
    <property type="project" value="UniProtKB-ARBA"/>
</dbReference>
<dbReference type="RefSeq" id="WP_223928139.1">
    <property type="nucleotide sequence ID" value="NZ_BPTU01000003.1"/>
</dbReference>
<reference evidence="5" key="1">
    <citation type="journal article" date="2022" name="Int. J. Syst. Evol. Microbiol.">
        <title>Prevotella lacticifex sp. nov., isolated from the rumen of cows.</title>
        <authorList>
            <person name="Shinkai T."/>
            <person name="Ikeyama N."/>
            <person name="Kumagai M."/>
            <person name="Ohmori H."/>
            <person name="Sakamoto M."/>
            <person name="Ohkuma M."/>
            <person name="Mitsumori M."/>
        </authorList>
    </citation>
    <scope>NUCLEOTIDE SEQUENCE</scope>
    <source>
        <strain evidence="5">R5076</strain>
    </source>
</reference>
<dbReference type="SUPFAM" id="SSF50475">
    <property type="entry name" value="FMN-binding split barrel"/>
    <property type="match status" value="1"/>
</dbReference>
<evidence type="ECO:0000313" key="6">
    <source>
        <dbReference type="Proteomes" id="UP000825483"/>
    </source>
</evidence>
<dbReference type="SMART" id="SM00903">
    <property type="entry name" value="Flavin_Reduct"/>
    <property type="match status" value="1"/>
</dbReference>
<keyword evidence="2" id="KW-0285">Flavoprotein</keyword>
<accession>A0A9R1C7W3</accession>
<dbReference type="InterPro" id="IPR002563">
    <property type="entry name" value="Flavin_Rdtase-like_dom"/>
</dbReference>